<dbReference type="AlphaFoldDB" id="A0A5S9RAT4"/>
<gene>
    <name evidence="2" type="ORF">AELLOGFF_02396</name>
</gene>
<dbReference type="PANTHER" id="PTHR37292:SF2">
    <property type="entry name" value="DUF262 DOMAIN-CONTAINING PROTEIN"/>
    <property type="match status" value="1"/>
</dbReference>
<protein>
    <recommendedName>
        <fullName evidence="1">GmrSD restriction endonucleases N-terminal domain-containing protein</fullName>
    </recommendedName>
</protein>
<dbReference type="Pfam" id="PF03235">
    <property type="entry name" value="GmrSD_N"/>
    <property type="match status" value="1"/>
</dbReference>
<organism evidence="2 3">
    <name type="scientific">Mycolicibacterium vanbaalenii</name>
    <name type="common">Mycobacterium vanbaalenii</name>
    <dbReference type="NCBI Taxonomy" id="110539"/>
    <lineage>
        <taxon>Bacteria</taxon>
        <taxon>Bacillati</taxon>
        <taxon>Actinomycetota</taxon>
        <taxon>Actinomycetes</taxon>
        <taxon>Mycobacteriales</taxon>
        <taxon>Mycobacteriaceae</taxon>
        <taxon>Mycolicibacterium</taxon>
    </lineage>
</organism>
<dbReference type="Proteomes" id="UP000430146">
    <property type="component" value="Unassembled WGS sequence"/>
</dbReference>
<reference evidence="2 3" key="1">
    <citation type="submission" date="2019-11" db="EMBL/GenBank/DDBJ databases">
        <authorList>
            <person name="Holert J."/>
        </authorList>
    </citation>
    <scope>NUCLEOTIDE SEQUENCE [LARGE SCALE GENOMIC DNA]</scope>
    <source>
        <strain evidence="2">BC8_1</strain>
    </source>
</reference>
<feature type="domain" description="GmrSD restriction endonucleases N-terminal" evidence="1">
    <location>
        <begin position="4"/>
        <end position="211"/>
    </location>
</feature>
<accession>A0A5S9RAT4</accession>
<evidence type="ECO:0000259" key="1">
    <source>
        <dbReference type="Pfam" id="PF03235"/>
    </source>
</evidence>
<keyword evidence="3" id="KW-1185">Reference proteome</keyword>
<proteinExistence type="predicted"/>
<sequence length="762" mass="84838">MTRLSTLLDEIDSGAVLLPEFQRGYVWNRDQVRGLMRSLYRGYPVGGLLMWETASEDIHVRGAAAGSGTRQLLLDGQQRVTSMYGVIRGTPPPFFEGDTSAFTGLYFNVESESFEFYAPTKMSGEPTWVNVTELFDKGPFEYLTAFPNVERDVLNTYLERLNRIKEIENRNFNQEKITGASKTVDEVVDIFNKVNSGGTKLSKGDLALAKLCAEWPEARQELRDNLERWRKAGFRFSLDWLLRNATAVATRRALFSSLSGVSADEFQAALKESVNHIGTFLDASSGRLGLDHDRVLMGRYATPVITLLLQRNGGGFTDSAHRDKVLFWYVHSALWGRFSGSTETVLQQDYDALERGGVDALISTLERVRGGRLTIGPDDFAGATRGSRFYPLLYLLTRVDGARDFGSGLELRAELLGKLTSLQVHHIFPKALLRKHGFDRNEINAIANFCFLTQDTNIKIGMRDPAEYLPKVQSQHPGVLESQWIPTDPDLWRADRYLDFLAARRELLASSAQNFLESLRNSDAPHDGVALERLQVSDEAVDEPRAEQIRVLVEELEGRGFASPLLDAEIADPTSGAELAVAEAFWPDGLQLGVGSPVVLELDADDADLPRLEELGYKVFTSVDALLGFVENKGAAAAGEPAAEIDVADTGDTDNEVEQLFAQRMRDTYRRAFAEAGYNATYFRSMLAQHGPVETARKLIAAPAVSDGFAELWERGRMDLTVEAIVVEPDFSGLFSEVEVEVARRRLEQFGYSYTPHLSRVK</sequence>
<dbReference type="InterPro" id="IPR004919">
    <property type="entry name" value="GmrSD_N"/>
</dbReference>
<dbReference type="RefSeq" id="WP_159235480.1">
    <property type="nucleotide sequence ID" value="NZ_CACSIP010000076.1"/>
</dbReference>
<dbReference type="EMBL" id="CACSIP010000076">
    <property type="protein sequence ID" value="CAA0138219.1"/>
    <property type="molecule type" value="Genomic_DNA"/>
</dbReference>
<dbReference type="OrthoDB" id="9787127at2"/>
<dbReference type="PANTHER" id="PTHR37292">
    <property type="entry name" value="VNG6097C"/>
    <property type="match status" value="1"/>
</dbReference>
<name>A0A5S9RAT4_MYCVN</name>
<evidence type="ECO:0000313" key="3">
    <source>
        <dbReference type="Proteomes" id="UP000430146"/>
    </source>
</evidence>
<evidence type="ECO:0000313" key="2">
    <source>
        <dbReference type="EMBL" id="CAA0138219.1"/>
    </source>
</evidence>